<feature type="non-terminal residue" evidence="1">
    <location>
        <position position="59"/>
    </location>
</feature>
<gene>
    <name evidence="1" type="ORF">HAX54_001373</name>
</gene>
<proteinExistence type="predicted"/>
<evidence type="ECO:0000313" key="1">
    <source>
        <dbReference type="EMBL" id="MCD7465469.1"/>
    </source>
</evidence>
<comment type="caution">
    <text evidence="1">The sequence shown here is derived from an EMBL/GenBank/DDBJ whole genome shotgun (WGS) entry which is preliminary data.</text>
</comment>
<dbReference type="EMBL" id="JACEIK010001050">
    <property type="protein sequence ID" value="MCD7465469.1"/>
    <property type="molecule type" value="Genomic_DNA"/>
</dbReference>
<reference evidence="1 2" key="1">
    <citation type="journal article" date="2021" name="BMC Genomics">
        <title>Datura genome reveals duplications of psychoactive alkaloid biosynthetic genes and high mutation rate following tissue culture.</title>
        <authorList>
            <person name="Rajewski A."/>
            <person name="Carter-House D."/>
            <person name="Stajich J."/>
            <person name="Litt A."/>
        </authorList>
    </citation>
    <scope>NUCLEOTIDE SEQUENCE [LARGE SCALE GENOMIC DNA]</scope>
    <source>
        <strain evidence="1">AR-01</strain>
    </source>
</reference>
<keyword evidence="2" id="KW-1185">Reference proteome</keyword>
<organism evidence="1 2">
    <name type="scientific">Datura stramonium</name>
    <name type="common">Jimsonweed</name>
    <name type="synonym">Common thornapple</name>
    <dbReference type="NCBI Taxonomy" id="4076"/>
    <lineage>
        <taxon>Eukaryota</taxon>
        <taxon>Viridiplantae</taxon>
        <taxon>Streptophyta</taxon>
        <taxon>Embryophyta</taxon>
        <taxon>Tracheophyta</taxon>
        <taxon>Spermatophyta</taxon>
        <taxon>Magnoliopsida</taxon>
        <taxon>eudicotyledons</taxon>
        <taxon>Gunneridae</taxon>
        <taxon>Pentapetalae</taxon>
        <taxon>asterids</taxon>
        <taxon>lamiids</taxon>
        <taxon>Solanales</taxon>
        <taxon>Solanaceae</taxon>
        <taxon>Solanoideae</taxon>
        <taxon>Datureae</taxon>
        <taxon>Datura</taxon>
    </lineage>
</organism>
<protein>
    <submittedName>
        <fullName evidence="1">Uncharacterized protein</fullName>
    </submittedName>
</protein>
<feature type="non-terminal residue" evidence="1">
    <location>
        <position position="1"/>
    </location>
</feature>
<name>A0ABS8T397_DATST</name>
<evidence type="ECO:0000313" key="2">
    <source>
        <dbReference type="Proteomes" id="UP000823775"/>
    </source>
</evidence>
<dbReference type="Proteomes" id="UP000823775">
    <property type="component" value="Unassembled WGS sequence"/>
</dbReference>
<sequence length="59" mass="6822">MGPIDYRHDYDLYIPNRKAYGQRFPQILPSDGQLELSCIYMTTLACTFESNHVTGPRVQ</sequence>
<accession>A0ABS8T397</accession>